<reference evidence="2" key="1">
    <citation type="journal article" date="2012" name="PLoS Genet.">
        <title>The genomes of the fungal plant pathogens Cladosporium fulvum and Dothistroma septosporum reveal adaptation to different hosts and lifestyles but also signatures of common ancestry.</title>
        <authorList>
            <person name="de Wit P.J.G.M."/>
            <person name="van der Burgt A."/>
            <person name="Oekmen B."/>
            <person name="Stergiopoulos I."/>
            <person name="Abd-Elsalam K.A."/>
            <person name="Aerts A.L."/>
            <person name="Bahkali A.H."/>
            <person name="Beenen H.G."/>
            <person name="Chettri P."/>
            <person name="Cox M.P."/>
            <person name="Datema E."/>
            <person name="de Vries R.P."/>
            <person name="Dhillon B."/>
            <person name="Ganley A.R."/>
            <person name="Griffiths S.A."/>
            <person name="Guo Y."/>
            <person name="Hamelin R.C."/>
            <person name="Henrissat B."/>
            <person name="Kabir M.S."/>
            <person name="Jashni M.K."/>
            <person name="Kema G."/>
            <person name="Klaubauf S."/>
            <person name="Lapidus A."/>
            <person name="Levasseur A."/>
            <person name="Lindquist E."/>
            <person name="Mehrabi R."/>
            <person name="Ohm R.A."/>
            <person name="Owen T.J."/>
            <person name="Salamov A."/>
            <person name="Schwelm A."/>
            <person name="Schijlen E."/>
            <person name="Sun H."/>
            <person name="van den Burg H.A."/>
            <person name="van Ham R.C.H.J."/>
            <person name="Zhang S."/>
            <person name="Goodwin S.B."/>
            <person name="Grigoriev I.V."/>
            <person name="Collemare J."/>
            <person name="Bradshaw R.E."/>
        </authorList>
    </citation>
    <scope>NUCLEOTIDE SEQUENCE [LARGE SCALE GENOMIC DNA]</scope>
    <source>
        <strain evidence="2">NZE10 / CBS 128990</strain>
    </source>
</reference>
<dbReference type="OrthoDB" id="3800738at2759"/>
<proteinExistence type="predicted"/>
<gene>
    <name evidence="1" type="ORF">DOTSEDRAFT_176430</name>
</gene>
<dbReference type="HOGENOM" id="CLU_1327118_0_0_1"/>
<dbReference type="AlphaFoldDB" id="N1PGT2"/>
<dbReference type="Proteomes" id="UP000016933">
    <property type="component" value="Unassembled WGS sequence"/>
</dbReference>
<keyword evidence="2" id="KW-1185">Reference proteome</keyword>
<dbReference type="OMA" id="AMELQCC"/>
<dbReference type="eggNOG" id="ENOG502RG6T">
    <property type="taxonomic scope" value="Eukaryota"/>
</dbReference>
<dbReference type="EMBL" id="KB446542">
    <property type="protein sequence ID" value="EME41339.1"/>
    <property type="molecule type" value="Genomic_DNA"/>
</dbReference>
<reference evidence="1 2" key="2">
    <citation type="journal article" date="2012" name="PLoS Pathog.">
        <title>Diverse lifestyles and strategies of plant pathogenesis encoded in the genomes of eighteen Dothideomycetes fungi.</title>
        <authorList>
            <person name="Ohm R.A."/>
            <person name="Feau N."/>
            <person name="Henrissat B."/>
            <person name="Schoch C.L."/>
            <person name="Horwitz B.A."/>
            <person name="Barry K.W."/>
            <person name="Condon B.J."/>
            <person name="Copeland A.C."/>
            <person name="Dhillon B."/>
            <person name="Glaser F."/>
            <person name="Hesse C.N."/>
            <person name="Kosti I."/>
            <person name="LaButti K."/>
            <person name="Lindquist E.A."/>
            <person name="Lucas S."/>
            <person name="Salamov A.A."/>
            <person name="Bradshaw R.E."/>
            <person name="Ciuffetti L."/>
            <person name="Hamelin R.C."/>
            <person name="Kema G.H.J."/>
            <person name="Lawrence C."/>
            <person name="Scott J.A."/>
            <person name="Spatafora J.W."/>
            <person name="Turgeon B.G."/>
            <person name="de Wit P.J.G.M."/>
            <person name="Zhong S."/>
            <person name="Goodwin S.B."/>
            <person name="Grigoriev I.V."/>
        </authorList>
    </citation>
    <scope>NUCLEOTIDE SEQUENCE [LARGE SCALE GENOMIC DNA]</scope>
    <source>
        <strain evidence="2">NZE10 / CBS 128990</strain>
    </source>
</reference>
<evidence type="ECO:0000313" key="1">
    <source>
        <dbReference type="EMBL" id="EME41339.1"/>
    </source>
</evidence>
<protein>
    <recommendedName>
        <fullName evidence="3">F-box domain-containing protein</fullName>
    </recommendedName>
</protein>
<organism evidence="1 2">
    <name type="scientific">Dothistroma septosporum (strain NZE10 / CBS 128990)</name>
    <name type="common">Red band needle blight fungus</name>
    <name type="synonym">Mycosphaerella pini</name>
    <dbReference type="NCBI Taxonomy" id="675120"/>
    <lineage>
        <taxon>Eukaryota</taxon>
        <taxon>Fungi</taxon>
        <taxon>Dikarya</taxon>
        <taxon>Ascomycota</taxon>
        <taxon>Pezizomycotina</taxon>
        <taxon>Dothideomycetes</taxon>
        <taxon>Dothideomycetidae</taxon>
        <taxon>Mycosphaerellales</taxon>
        <taxon>Mycosphaerellaceae</taxon>
        <taxon>Dothistroma</taxon>
    </lineage>
</organism>
<name>N1PGT2_DOTSN</name>
<evidence type="ECO:0000313" key="2">
    <source>
        <dbReference type="Proteomes" id="UP000016933"/>
    </source>
</evidence>
<sequence>MATTPSARPSCARNDSALCLPGEPEQTSSVIEHVFTVPELLECILVQLGDLDKSSWTRLFEVQRVSKMFQSVIQTSPTIRQRMLLEAPKTTIISPELSNILDAYRAFFAAIQCVLFPFWCHLRPSTRAEALVLAMNVSLSWNEESPGVVVGRAPCTLDGSKAIEKSDSWRNILVPYFPQYAMELQCCGHPVDGSITEGQTLGELADKAIDAGKQHLVNLTPVMYYG</sequence>
<evidence type="ECO:0008006" key="3">
    <source>
        <dbReference type="Google" id="ProtNLM"/>
    </source>
</evidence>
<accession>N1PGT2</accession>